<dbReference type="InterPro" id="IPR001647">
    <property type="entry name" value="HTH_TetR"/>
</dbReference>
<dbReference type="AlphaFoldDB" id="A0A2T4JAA5"/>
<reference evidence="3 4" key="1">
    <citation type="submission" date="2018-03" db="EMBL/GenBank/DDBJ databases">
        <title>Rhodobacter blasticus.</title>
        <authorList>
            <person name="Meyer T.E."/>
            <person name="Miller S."/>
            <person name="Lodha T."/>
            <person name="Gandham S."/>
            <person name="Chintalapati S."/>
            <person name="Chintalapati V.R."/>
        </authorList>
    </citation>
    <scope>NUCLEOTIDE SEQUENCE [LARGE SCALE GENOMIC DNA]</scope>
    <source>
        <strain evidence="3 4">DSM 2131</strain>
    </source>
</reference>
<comment type="caution">
    <text evidence="3">The sequence shown here is derived from an EMBL/GenBank/DDBJ whole genome shotgun (WGS) entry which is preliminary data.</text>
</comment>
<evidence type="ECO:0000259" key="2">
    <source>
        <dbReference type="Pfam" id="PF00440"/>
    </source>
</evidence>
<dbReference type="EMBL" id="PZKE01000006">
    <property type="protein sequence ID" value="PTE14793.1"/>
    <property type="molecule type" value="Genomic_DNA"/>
</dbReference>
<dbReference type="GO" id="GO:0003677">
    <property type="term" value="F:DNA binding"/>
    <property type="evidence" value="ECO:0007669"/>
    <property type="project" value="UniProtKB-KW"/>
</dbReference>
<proteinExistence type="predicted"/>
<keyword evidence="4" id="KW-1185">Reference proteome</keyword>
<evidence type="ECO:0000256" key="1">
    <source>
        <dbReference type="ARBA" id="ARBA00023125"/>
    </source>
</evidence>
<accession>A0A2T4JAA5</accession>
<dbReference type="Pfam" id="PF00440">
    <property type="entry name" value="TetR_N"/>
    <property type="match status" value="1"/>
</dbReference>
<dbReference type="RefSeq" id="WP_107673045.1">
    <property type="nucleotide sequence ID" value="NZ_PZKE01000006.1"/>
</dbReference>
<evidence type="ECO:0000313" key="3">
    <source>
        <dbReference type="EMBL" id="PTE14793.1"/>
    </source>
</evidence>
<protein>
    <submittedName>
        <fullName evidence="3">TetR/AcrR family transcriptional regulator</fullName>
    </submittedName>
</protein>
<keyword evidence="1" id="KW-0238">DNA-binding</keyword>
<dbReference type="Gene3D" id="1.10.357.10">
    <property type="entry name" value="Tetracycline Repressor, domain 2"/>
    <property type="match status" value="1"/>
</dbReference>
<sequence length="204" mass="21186">MQAVSGAEADSNMPKLRLGPEDWVMAGFRALAADGPQAVRAETLARGLGATKGSFYWHFKDLAALHQAMLDAWAALATTAITTAAQAAGADPRARLLRLVDLVSVLPEVEVAGGALEPAIRDWGRVDPRAGAVLARVDRHRIAALRDLLAEAGLSPDAAEDGAVALYGALIGLDSLRRTARVAMRGPLRRVAEGILAAPGAGTA</sequence>
<gene>
    <name evidence="3" type="ORF">C5F44_08290</name>
</gene>
<feature type="domain" description="HTH tetR-type" evidence="2">
    <location>
        <begin position="26"/>
        <end position="68"/>
    </location>
</feature>
<evidence type="ECO:0000313" key="4">
    <source>
        <dbReference type="Proteomes" id="UP000241362"/>
    </source>
</evidence>
<dbReference type="SUPFAM" id="SSF46689">
    <property type="entry name" value="Homeodomain-like"/>
    <property type="match status" value="1"/>
</dbReference>
<dbReference type="InterPro" id="IPR009057">
    <property type="entry name" value="Homeodomain-like_sf"/>
</dbReference>
<name>A0A2T4JAA5_FUSBL</name>
<dbReference type="Proteomes" id="UP000241362">
    <property type="component" value="Unassembled WGS sequence"/>
</dbReference>
<organism evidence="3 4">
    <name type="scientific">Fuscovulum blasticum DSM 2131</name>
    <dbReference type="NCBI Taxonomy" id="1188250"/>
    <lineage>
        <taxon>Bacteria</taxon>
        <taxon>Pseudomonadati</taxon>
        <taxon>Pseudomonadota</taxon>
        <taxon>Alphaproteobacteria</taxon>
        <taxon>Rhodobacterales</taxon>
        <taxon>Paracoccaceae</taxon>
        <taxon>Pseudogemmobacter</taxon>
    </lineage>
</organism>